<evidence type="ECO:0000256" key="3">
    <source>
        <dbReference type="ARBA" id="ARBA00022896"/>
    </source>
</evidence>
<keyword evidence="6 7" id="KW-0408">Iron</keyword>
<dbReference type="EMBL" id="BKCN01000003">
    <property type="protein sequence ID" value="GER03172.1"/>
    <property type="molecule type" value="Genomic_DNA"/>
</dbReference>
<dbReference type="Pfam" id="PF13640">
    <property type="entry name" value="2OG-FeII_Oxy_3"/>
    <property type="match status" value="1"/>
</dbReference>
<keyword evidence="3 7" id="KW-0847">Vitamin C</keyword>
<dbReference type="InterPro" id="IPR044862">
    <property type="entry name" value="Pro_4_hyd_alph_FE2OG_OXY"/>
</dbReference>
<evidence type="ECO:0000256" key="4">
    <source>
        <dbReference type="ARBA" id="ARBA00022964"/>
    </source>
</evidence>
<evidence type="ECO:0000256" key="2">
    <source>
        <dbReference type="ARBA" id="ARBA00022723"/>
    </source>
</evidence>
<feature type="domain" description="Fe2OG dioxygenase" evidence="8">
    <location>
        <begin position="77"/>
        <end position="173"/>
    </location>
</feature>
<dbReference type="InterPro" id="IPR006620">
    <property type="entry name" value="Pro_4_hyd_alph"/>
</dbReference>
<organism evidence="9 10">
    <name type="scientific">Iodidimonas nitroreducens</name>
    <dbReference type="NCBI Taxonomy" id="1236968"/>
    <lineage>
        <taxon>Bacteria</taxon>
        <taxon>Pseudomonadati</taxon>
        <taxon>Pseudomonadota</taxon>
        <taxon>Alphaproteobacteria</taxon>
        <taxon>Iodidimonadales</taxon>
        <taxon>Iodidimonadaceae</taxon>
        <taxon>Iodidimonas</taxon>
    </lineage>
</organism>
<feature type="binding site" evidence="7">
    <location>
        <position position="164"/>
    </location>
    <ligand>
        <name>2-oxoglutarate</name>
        <dbReference type="ChEBI" id="CHEBI:16810"/>
    </ligand>
</feature>
<keyword evidence="10" id="KW-1185">Reference proteome</keyword>
<keyword evidence="5 7" id="KW-0560">Oxidoreductase</keyword>
<dbReference type="GO" id="GO:0031418">
    <property type="term" value="F:L-ascorbic acid binding"/>
    <property type="evidence" value="ECO:0007669"/>
    <property type="project" value="UniProtKB-KW"/>
</dbReference>
<sequence length="221" mass="24284">MFILISDALNSDDLSSLQKMLPELEYEPGAKTAGWHARAVKSNWQAKSSAARSHCQRRIKQALLEHPLFKAVALPARIADPLISRTAPGEGYGRHVDDALMGPALLRTDLSCTVFLNDPESYEGGELVLAGLGGEEAFKLPAGSLVLYPSTSLHWVEPVRSGLRFVAATWVESLVRDAGAREVLFDLGRVMEQLHQHEGKSESFDLIAKSRANLLRRWAGQ</sequence>
<protein>
    <submittedName>
        <fullName evidence="9">PKHD-type hydroxylase</fullName>
    </submittedName>
</protein>
<dbReference type="RefSeq" id="WP_042083201.1">
    <property type="nucleotide sequence ID" value="NZ_BKCN01000003.1"/>
</dbReference>
<dbReference type="NCBIfam" id="NF003975">
    <property type="entry name" value="PRK05467.1-4"/>
    <property type="match status" value="1"/>
</dbReference>
<dbReference type="GO" id="GO:0005506">
    <property type="term" value="F:iron ion binding"/>
    <property type="evidence" value="ECO:0007669"/>
    <property type="project" value="UniProtKB-UniRule"/>
</dbReference>
<keyword evidence="2 7" id="KW-0479">Metal-binding</keyword>
<dbReference type="NCBIfam" id="NF003974">
    <property type="entry name" value="PRK05467.1-3"/>
    <property type="match status" value="1"/>
</dbReference>
<evidence type="ECO:0000259" key="8">
    <source>
        <dbReference type="PROSITE" id="PS51471"/>
    </source>
</evidence>
<feature type="binding site" evidence="7">
    <location>
        <position position="95"/>
    </location>
    <ligand>
        <name>Fe cation</name>
        <dbReference type="ChEBI" id="CHEBI:24875"/>
    </ligand>
</feature>
<evidence type="ECO:0000256" key="1">
    <source>
        <dbReference type="ARBA" id="ARBA00001961"/>
    </source>
</evidence>
<accession>A0A5A7N4H7</accession>
<reference evidence="9 10" key="1">
    <citation type="submission" date="2019-09" db="EMBL/GenBank/DDBJ databases">
        <title>NBRP : Genome information of microbial organism related human and environment.</title>
        <authorList>
            <person name="Hattori M."/>
            <person name="Oshima K."/>
            <person name="Inaba H."/>
            <person name="Suda W."/>
            <person name="Sakamoto M."/>
            <person name="Iino T."/>
            <person name="Kitahara M."/>
            <person name="Oshida Y."/>
            <person name="Iida T."/>
            <person name="Kudo T."/>
            <person name="Itoh T."/>
            <person name="Ohkuma M."/>
        </authorList>
    </citation>
    <scope>NUCLEOTIDE SEQUENCE [LARGE SCALE GENOMIC DNA]</scope>
    <source>
        <strain evidence="9 10">Q-1</strain>
    </source>
</reference>
<evidence type="ECO:0000256" key="5">
    <source>
        <dbReference type="ARBA" id="ARBA00023002"/>
    </source>
</evidence>
<dbReference type="PANTHER" id="PTHR41536">
    <property type="entry name" value="PKHD-TYPE HYDROXYLASE YBIX"/>
    <property type="match status" value="1"/>
</dbReference>
<keyword evidence="4 7" id="KW-0223">Dioxygenase</keyword>
<comment type="cofactor">
    <cofactor evidence="7">
        <name>Fe(2+)</name>
        <dbReference type="ChEBI" id="CHEBI:29033"/>
    </cofactor>
    <text evidence="7">Binds 1 Fe(2+) ion per subunit.</text>
</comment>
<dbReference type="GO" id="GO:0016706">
    <property type="term" value="F:2-oxoglutarate-dependent dioxygenase activity"/>
    <property type="evidence" value="ECO:0007669"/>
    <property type="project" value="UniProtKB-UniRule"/>
</dbReference>
<proteinExistence type="inferred from homology"/>
<dbReference type="InterPro" id="IPR005123">
    <property type="entry name" value="Oxoglu/Fe-dep_dioxygenase_dom"/>
</dbReference>
<dbReference type="SMART" id="SM00702">
    <property type="entry name" value="P4Hc"/>
    <property type="match status" value="1"/>
</dbReference>
<dbReference type="Proteomes" id="UP000324996">
    <property type="component" value="Unassembled WGS sequence"/>
</dbReference>
<dbReference type="Gene3D" id="2.60.120.620">
    <property type="entry name" value="q2cbj1_9rhob like domain"/>
    <property type="match status" value="1"/>
</dbReference>
<dbReference type="GO" id="GO:0006879">
    <property type="term" value="P:intracellular iron ion homeostasis"/>
    <property type="evidence" value="ECO:0007669"/>
    <property type="project" value="TreeGrafter"/>
</dbReference>
<dbReference type="PANTHER" id="PTHR41536:SF1">
    <property type="entry name" value="PKHD-TYPE HYDROXYLASE YBIX"/>
    <property type="match status" value="1"/>
</dbReference>
<dbReference type="InterPro" id="IPR023550">
    <property type="entry name" value="PKHD_hydroxylase"/>
</dbReference>
<comment type="caution">
    <text evidence="9">The sequence shown here is derived from an EMBL/GenBank/DDBJ whole genome shotgun (WGS) entry which is preliminary data.</text>
</comment>
<feature type="binding site" evidence="7">
    <location>
        <position position="97"/>
    </location>
    <ligand>
        <name>Fe cation</name>
        <dbReference type="ChEBI" id="CHEBI:24875"/>
    </ligand>
</feature>
<name>A0A5A7N4H7_9PROT</name>
<dbReference type="PROSITE" id="PS51471">
    <property type="entry name" value="FE2OG_OXY"/>
    <property type="match status" value="1"/>
</dbReference>
<dbReference type="AlphaFoldDB" id="A0A5A7N4H7"/>
<evidence type="ECO:0000313" key="10">
    <source>
        <dbReference type="Proteomes" id="UP000324996"/>
    </source>
</evidence>
<feature type="binding site" evidence="7">
    <location>
        <position position="154"/>
    </location>
    <ligand>
        <name>Fe cation</name>
        <dbReference type="ChEBI" id="CHEBI:24875"/>
    </ligand>
</feature>
<dbReference type="HAMAP" id="MF_00657">
    <property type="entry name" value="Hydroxyl_YbiX"/>
    <property type="match status" value="1"/>
</dbReference>
<gene>
    <name evidence="9" type="ORF">JCM17846_08540</name>
</gene>
<dbReference type="Gene3D" id="4.10.860.20">
    <property type="entry name" value="Rabenosyn, Rab binding domain"/>
    <property type="match status" value="1"/>
</dbReference>
<evidence type="ECO:0000256" key="7">
    <source>
        <dbReference type="HAMAP-Rule" id="MF_00657"/>
    </source>
</evidence>
<evidence type="ECO:0000313" key="9">
    <source>
        <dbReference type="EMBL" id="GER03172.1"/>
    </source>
</evidence>
<dbReference type="GO" id="GO:0006974">
    <property type="term" value="P:DNA damage response"/>
    <property type="evidence" value="ECO:0007669"/>
    <property type="project" value="TreeGrafter"/>
</dbReference>
<comment type="cofactor">
    <cofactor evidence="1 7">
        <name>L-ascorbate</name>
        <dbReference type="ChEBI" id="CHEBI:38290"/>
    </cofactor>
</comment>
<evidence type="ECO:0000256" key="6">
    <source>
        <dbReference type="ARBA" id="ARBA00023004"/>
    </source>
</evidence>